<name>A0AAE9MUW1_9SPIR</name>
<sequence length="338" mass="39547">MRRLKLFIFFSLIKIITLNAEQIYVAPILFVDENEERYEADENFQDDLTYELNEKKEFLGIEVIKTRSHIKNIRSSYDALKLCKEEKISYLIYGWVKKTEYTYECEIRIFDGEGRKNIFTVYAKDGKENYEKFIENISGKILKKLHELFFIPKKEDINKETIINVETGIGYWAYTSGSWVKHLTGTVSLQNGFEVIPDNKVIYIKDKPLYFSIGLSIDYLLGVSKKGSLQSYVNTISSNVYTNTYLNVHDIHNIYANLGMLYCLDLLYYKDKYRAAEVNVSGAFGLIIGGGYKYTVKPKLKLIFEFGEEIIFYSKLMSKFRGKFGIEFEVFKKEYKVK</sequence>
<keyword evidence="4" id="KW-1185">Reference proteome</keyword>
<dbReference type="EMBL" id="CP038804">
    <property type="protein sequence ID" value="UTY33688.1"/>
    <property type="molecule type" value="Genomic_DNA"/>
</dbReference>
<dbReference type="AlphaFoldDB" id="A0AAE9MUW1"/>
<evidence type="ECO:0000313" key="4">
    <source>
        <dbReference type="Proteomes" id="UP001059401"/>
    </source>
</evidence>
<dbReference type="Proteomes" id="UP001058682">
    <property type="component" value="Chromosome"/>
</dbReference>
<gene>
    <name evidence="2" type="ORF">E4N74_06460</name>
    <name evidence="1" type="ORF">E4N76_07395</name>
</gene>
<dbReference type="RefSeq" id="WP_255804685.1">
    <property type="nucleotide sequence ID" value="NZ_CP038802.1"/>
</dbReference>
<accession>A0AAE9MUW1</accession>
<reference evidence="2" key="1">
    <citation type="submission" date="2019-04" db="EMBL/GenBank/DDBJ databases">
        <title>Whole genome sequencing of oral phylogroup 2 treponemes.</title>
        <authorList>
            <person name="Chan Y."/>
            <person name="Zeng H.H."/>
            <person name="Yu X.L."/>
            <person name="Leung W.K."/>
            <person name="Watt R.M."/>
        </authorList>
    </citation>
    <scope>NUCLEOTIDE SEQUENCE</scope>
    <source>
        <strain evidence="2">OMZ 835</strain>
        <strain evidence="1">OMZ 847</strain>
    </source>
</reference>
<dbReference type="EMBL" id="CP038802">
    <property type="protein sequence ID" value="UTY28829.1"/>
    <property type="molecule type" value="Genomic_DNA"/>
</dbReference>
<protein>
    <submittedName>
        <fullName evidence="2">Uncharacterized protein</fullName>
    </submittedName>
</protein>
<organism evidence="2 3">
    <name type="scientific">Treponema putidum</name>
    <dbReference type="NCBI Taxonomy" id="221027"/>
    <lineage>
        <taxon>Bacteria</taxon>
        <taxon>Pseudomonadati</taxon>
        <taxon>Spirochaetota</taxon>
        <taxon>Spirochaetia</taxon>
        <taxon>Spirochaetales</taxon>
        <taxon>Treponemataceae</taxon>
        <taxon>Treponema</taxon>
    </lineage>
</organism>
<dbReference type="Proteomes" id="UP001059401">
    <property type="component" value="Chromosome"/>
</dbReference>
<evidence type="ECO:0000313" key="2">
    <source>
        <dbReference type="EMBL" id="UTY33688.1"/>
    </source>
</evidence>
<evidence type="ECO:0000313" key="3">
    <source>
        <dbReference type="Proteomes" id="UP001058682"/>
    </source>
</evidence>
<proteinExistence type="predicted"/>
<evidence type="ECO:0000313" key="1">
    <source>
        <dbReference type="EMBL" id="UTY28829.1"/>
    </source>
</evidence>